<evidence type="ECO:0000259" key="4">
    <source>
        <dbReference type="Pfam" id="PF00535"/>
    </source>
</evidence>
<dbReference type="Proteomes" id="UP000292003">
    <property type="component" value="Unassembled WGS sequence"/>
</dbReference>
<dbReference type="PANTHER" id="PTHR43685:SF5">
    <property type="entry name" value="GLYCOSYLTRANSFERASE EPSE-RELATED"/>
    <property type="match status" value="1"/>
</dbReference>
<dbReference type="EMBL" id="SFCC01000018">
    <property type="protein sequence ID" value="RZQ60230.1"/>
    <property type="molecule type" value="Genomic_DNA"/>
</dbReference>
<evidence type="ECO:0000313" key="5">
    <source>
        <dbReference type="EMBL" id="RZQ60230.1"/>
    </source>
</evidence>
<keyword evidence="3 5" id="KW-0808">Transferase</keyword>
<feature type="domain" description="Glycosyltransferase 2-like" evidence="4">
    <location>
        <begin position="6"/>
        <end position="162"/>
    </location>
</feature>
<accession>A0A4Q7IYZ6</accession>
<dbReference type="Pfam" id="PF00535">
    <property type="entry name" value="Glycos_transf_2"/>
    <property type="match status" value="1"/>
</dbReference>
<protein>
    <submittedName>
        <fullName evidence="5">Glycosyltransferase</fullName>
    </submittedName>
</protein>
<dbReference type="RefSeq" id="WP_130478931.1">
    <property type="nucleotide sequence ID" value="NZ_SFCC01000018.1"/>
</dbReference>
<dbReference type="Gene3D" id="3.90.550.10">
    <property type="entry name" value="Spore Coat Polysaccharide Biosynthesis Protein SpsA, Chain A"/>
    <property type="match status" value="1"/>
</dbReference>
<evidence type="ECO:0000256" key="2">
    <source>
        <dbReference type="ARBA" id="ARBA00022676"/>
    </source>
</evidence>
<comment type="similarity">
    <text evidence="1">Belongs to the glycosyltransferase 2 family.</text>
</comment>
<keyword evidence="6" id="KW-1185">Reference proteome</keyword>
<reference evidence="5 6" key="1">
    <citation type="submission" date="2019-02" db="EMBL/GenBank/DDBJ databases">
        <title>Draft genome sequence of Amycolatopsis sp. 8-3EHSu isolated from roots of Suaeda maritima.</title>
        <authorList>
            <person name="Duangmal K."/>
            <person name="Chantavorakit T."/>
        </authorList>
    </citation>
    <scope>NUCLEOTIDE SEQUENCE [LARGE SCALE GENOMIC DNA]</scope>
    <source>
        <strain evidence="5 6">8-3EHSu</strain>
    </source>
</reference>
<dbReference type="InterPro" id="IPR029044">
    <property type="entry name" value="Nucleotide-diphossugar_trans"/>
</dbReference>
<keyword evidence="2" id="KW-0328">Glycosyltransferase</keyword>
<dbReference type="InterPro" id="IPR001173">
    <property type="entry name" value="Glyco_trans_2-like"/>
</dbReference>
<dbReference type="OrthoDB" id="9787979at2"/>
<comment type="caution">
    <text evidence="5">The sequence shown here is derived from an EMBL/GenBank/DDBJ whole genome shotgun (WGS) entry which is preliminary data.</text>
</comment>
<dbReference type="InterPro" id="IPR050834">
    <property type="entry name" value="Glycosyltransf_2"/>
</dbReference>
<dbReference type="AlphaFoldDB" id="A0A4Q7IYZ6"/>
<dbReference type="PANTHER" id="PTHR43685">
    <property type="entry name" value="GLYCOSYLTRANSFERASE"/>
    <property type="match status" value="1"/>
</dbReference>
<sequence length="289" mass="31794">MTGRITVVIATRDRRDQLTRTLDHLRALRPRPPVIVLDNGSTDGTAGTVRARYPDVELVALRRNEGAAARNLGVAGARTPYVAFSDDDSWWEPGALPLAERVLDEHPGVGLIAATPVVNPRGEPDPVARLMAASPLGRPDGLPGPAVLGFLACASVVRRDAYLAVGGFSRLLHFAAEEKLLAYDLAAAGWQLCHVDGVRARHHPSPGRPGEHRRMLEERNRLLISWLRRPRRTALTHTADVLRRAATDPLARKAFGQAARRLPTALAQRRELPSRLEQQVRLLEREHGH</sequence>
<dbReference type="GO" id="GO:0016757">
    <property type="term" value="F:glycosyltransferase activity"/>
    <property type="evidence" value="ECO:0007669"/>
    <property type="project" value="UniProtKB-KW"/>
</dbReference>
<dbReference type="SUPFAM" id="SSF53448">
    <property type="entry name" value="Nucleotide-diphospho-sugar transferases"/>
    <property type="match status" value="1"/>
</dbReference>
<evidence type="ECO:0000313" key="6">
    <source>
        <dbReference type="Proteomes" id="UP000292003"/>
    </source>
</evidence>
<name>A0A4Q7IYZ6_9PSEU</name>
<proteinExistence type="inferred from homology"/>
<evidence type="ECO:0000256" key="3">
    <source>
        <dbReference type="ARBA" id="ARBA00022679"/>
    </source>
</evidence>
<organism evidence="5 6">
    <name type="scientific">Amycolatopsis suaedae</name>
    <dbReference type="NCBI Taxonomy" id="2510978"/>
    <lineage>
        <taxon>Bacteria</taxon>
        <taxon>Bacillati</taxon>
        <taxon>Actinomycetota</taxon>
        <taxon>Actinomycetes</taxon>
        <taxon>Pseudonocardiales</taxon>
        <taxon>Pseudonocardiaceae</taxon>
        <taxon>Amycolatopsis</taxon>
    </lineage>
</organism>
<gene>
    <name evidence="5" type="ORF">EWH70_30050</name>
</gene>
<evidence type="ECO:0000256" key="1">
    <source>
        <dbReference type="ARBA" id="ARBA00006739"/>
    </source>
</evidence>